<proteinExistence type="predicted"/>
<keyword evidence="2" id="KW-0812">Transmembrane</keyword>
<feature type="region of interest" description="Disordered" evidence="1">
    <location>
        <begin position="1"/>
        <end position="22"/>
    </location>
</feature>
<protein>
    <recommendedName>
        <fullName evidence="5">DUF1640 domain-containing protein</fullName>
    </recommendedName>
</protein>
<dbReference type="Gene3D" id="1.20.5.110">
    <property type="match status" value="1"/>
</dbReference>
<sequence length="121" mass="14162">MNPKGQSAPMSDIQKTPPESTPVIDMPWVLISNQIQQLNENMNQRFNDERLRMDDRFAAQERSLNDRFAAIDQRLDKIDQRMDQMDQRFDKLEHRLEFRVSTWLAIILAALTLIIGVLLGH</sequence>
<evidence type="ECO:0000256" key="1">
    <source>
        <dbReference type="SAM" id="MobiDB-lite"/>
    </source>
</evidence>
<accession>A0A2T2X6P8</accession>
<name>A0A2T2X6P8_9FIRM</name>
<keyword evidence="2" id="KW-0472">Membrane</keyword>
<dbReference type="Proteomes" id="UP000242972">
    <property type="component" value="Unassembled WGS sequence"/>
</dbReference>
<evidence type="ECO:0000313" key="3">
    <source>
        <dbReference type="EMBL" id="PSR30159.1"/>
    </source>
</evidence>
<evidence type="ECO:0000256" key="2">
    <source>
        <dbReference type="SAM" id="Phobius"/>
    </source>
</evidence>
<feature type="transmembrane region" description="Helical" evidence="2">
    <location>
        <begin position="100"/>
        <end position="119"/>
    </location>
</feature>
<gene>
    <name evidence="3" type="ORF">C7B46_18165</name>
</gene>
<reference evidence="3 4" key="1">
    <citation type="journal article" date="2014" name="BMC Genomics">
        <title>Comparison of environmental and isolate Sulfobacillus genomes reveals diverse carbon, sulfur, nitrogen, and hydrogen metabolisms.</title>
        <authorList>
            <person name="Justice N.B."/>
            <person name="Norman A."/>
            <person name="Brown C.T."/>
            <person name="Singh A."/>
            <person name="Thomas B.C."/>
            <person name="Banfield J.F."/>
        </authorList>
    </citation>
    <scope>NUCLEOTIDE SEQUENCE [LARGE SCALE GENOMIC DNA]</scope>
    <source>
        <strain evidence="3">AMDSBA4</strain>
    </source>
</reference>
<evidence type="ECO:0000313" key="4">
    <source>
        <dbReference type="Proteomes" id="UP000242972"/>
    </source>
</evidence>
<feature type="compositionally biased region" description="Polar residues" evidence="1">
    <location>
        <begin position="1"/>
        <end position="18"/>
    </location>
</feature>
<keyword evidence="2" id="KW-1133">Transmembrane helix</keyword>
<evidence type="ECO:0008006" key="5">
    <source>
        <dbReference type="Google" id="ProtNLM"/>
    </source>
</evidence>
<organism evidence="3 4">
    <name type="scientific">Sulfobacillus benefaciens</name>
    <dbReference type="NCBI Taxonomy" id="453960"/>
    <lineage>
        <taxon>Bacteria</taxon>
        <taxon>Bacillati</taxon>
        <taxon>Bacillota</taxon>
        <taxon>Clostridia</taxon>
        <taxon>Eubacteriales</taxon>
        <taxon>Clostridiales Family XVII. Incertae Sedis</taxon>
        <taxon>Sulfobacillus</taxon>
    </lineage>
</organism>
<dbReference type="EMBL" id="PXYW01000084">
    <property type="protein sequence ID" value="PSR30159.1"/>
    <property type="molecule type" value="Genomic_DNA"/>
</dbReference>
<comment type="caution">
    <text evidence="3">The sequence shown here is derived from an EMBL/GenBank/DDBJ whole genome shotgun (WGS) entry which is preliminary data.</text>
</comment>
<feature type="non-terminal residue" evidence="3">
    <location>
        <position position="121"/>
    </location>
</feature>
<dbReference type="AlphaFoldDB" id="A0A2T2X6P8"/>